<protein>
    <recommendedName>
        <fullName evidence="3">Phosphate-specific transport system accessory protein PhoU</fullName>
    </recommendedName>
</protein>
<dbReference type="Pfam" id="PF01895">
    <property type="entry name" value="PhoU"/>
    <property type="match status" value="2"/>
</dbReference>
<evidence type="ECO:0000256" key="2">
    <source>
        <dbReference type="ARBA" id="ARBA00022592"/>
    </source>
</evidence>
<dbReference type="EMBL" id="SPMZ01000016">
    <property type="protein sequence ID" value="NMQ18716.1"/>
    <property type="molecule type" value="Genomic_DNA"/>
</dbReference>
<evidence type="ECO:0000256" key="3">
    <source>
        <dbReference type="PIRNR" id="PIRNR003107"/>
    </source>
</evidence>
<evidence type="ECO:0000259" key="4">
    <source>
        <dbReference type="Pfam" id="PF01895"/>
    </source>
</evidence>
<keyword evidence="3" id="KW-0813">Transport</keyword>
<name>A0ABX1TH68_9GAMM</name>
<dbReference type="Proteomes" id="UP000760480">
    <property type="component" value="Unassembled WGS sequence"/>
</dbReference>
<gene>
    <name evidence="5" type="primary">phoU</name>
    <name evidence="5" type="ORF">E4P82_05555</name>
</gene>
<dbReference type="InterPro" id="IPR028366">
    <property type="entry name" value="PhoU"/>
</dbReference>
<accession>A0ABX1TH68</accession>
<evidence type="ECO:0000313" key="6">
    <source>
        <dbReference type="Proteomes" id="UP000760480"/>
    </source>
</evidence>
<dbReference type="RefSeq" id="WP_169247975.1">
    <property type="nucleotide sequence ID" value="NZ_SPMZ01000016.1"/>
</dbReference>
<dbReference type="NCBIfam" id="TIGR02135">
    <property type="entry name" value="phoU_full"/>
    <property type="match status" value="1"/>
</dbReference>
<reference evidence="5 6" key="1">
    <citation type="submission" date="2019-03" db="EMBL/GenBank/DDBJ databases">
        <title>Metabolic reconstructions from genomes of highly enriched 'Candidatus Accumulibacter' and 'Candidatus Competibacter' bioreactor populations.</title>
        <authorList>
            <person name="Annavajhala M.K."/>
            <person name="Welles L."/>
            <person name="Abbas B."/>
            <person name="Sorokin D."/>
            <person name="Park H."/>
            <person name="Van Loosdrecht M."/>
            <person name="Chandran K."/>
        </authorList>
    </citation>
    <scope>NUCLEOTIDE SEQUENCE [LARGE SCALE GENOMIC DNA]</scope>
    <source>
        <strain evidence="5 6">SBR_G</strain>
    </source>
</reference>
<comment type="similarity">
    <text evidence="1 3">Belongs to the PhoU family.</text>
</comment>
<comment type="caution">
    <text evidence="5">The sequence shown here is derived from an EMBL/GenBank/DDBJ whole genome shotgun (WGS) entry which is preliminary data.</text>
</comment>
<comment type="function">
    <text evidence="3">Plays a role in the regulation of phosphate uptake.</text>
</comment>
<comment type="subunit">
    <text evidence="3">Homodimer.</text>
</comment>
<dbReference type="Gene3D" id="1.20.58.220">
    <property type="entry name" value="Phosphate transport system protein phou homolog 2, domain 2"/>
    <property type="match status" value="2"/>
</dbReference>
<dbReference type="InterPro" id="IPR026022">
    <property type="entry name" value="PhoU_dom"/>
</dbReference>
<feature type="domain" description="PhoU" evidence="4">
    <location>
        <begin position="24"/>
        <end position="111"/>
    </location>
</feature>
<dbReference type="PIRSF" id="PIRSF003107">
    <property type="entry name" value="PhoU"/>
    <property type="match status" value="1"/>
</dbReference>
<sequence length="229" mass="25224">MAFTNTRHTVKRFDSEIDSLIEQVLEMGRAAGQQVEQAVTAFRAGDIELAQAVVAGDDMLNRRDLDIDQACIRLLARRQPVSTDMRLVMSLHKAVADLERIGDEAKTVAEKALAIQARGGALHKGVAHDMDCLAQVALQRFVAARDALARLNIEQAWELVRQEKDPVEEAFQDSLRSLSVLSLEGGPMVATIIDVVLAFKALKRVADHADNLAEYVIYIVEGQDVRHTG</sequence>
<dbReference type="PANTHER" id="PTHR42930">
    <property type="entry name" value="PHOSPHATE-SPECIFIC TRANSPORT SYSTEM ACCESSORY PROTEIN PHOU"/>
    <property type="match status" value="1"/>
</dbReference>
<evidence type="ECO:0000256" key="1">
    <source>
        <dbReference type="ARBA" id="ARBA00008107"/>
    </source>
</evidence>
<dbReference type="PANTHER" id="PTHR42930:SF3">
    <property type="entry name" value="PHOSPHATE-SPECIFIC TRANSPORT SYSTEM ACCESSORY PROTEIN PHOU"/>
    <property type="match status" value="1"/>
</dbReference>
<evidence type="ECO:0000313" key="5">
    <source>
        <dbReference type="EMBL" id="NMQ18716.1"/>
    </source>
</evidence>
<organism evidence="5 6">
    <name type="scientific">Candidatus Competibacter phosphatis</name>
    <dbReference type="NCBI Taxonomy" id="221280"/>
    <lineage>
        <taxon>Bacteria</taxon>
        <taxon>Pseudomonadati</taxon>
        <taxon>Pseudomonadota</taxon>
        <taxon>Gammaproteobacteria</taxon>
        <taxon>Candidatus Competibacteraceae</taxon>
        <taxon>Candidatus Competibacter</taxon>
    </lineage>
</organism>
<dbReference type="InterPro" id="IPR038078">
    <property type="entry name" value="PhoU-like_sf"/>
</dbReference>
<keyword evidence="6" id="KW-1185">Reference proteome</keyword>
<feature type="domain" description="PhoU" evidence="4">
    <location>
        <begin position="134"/>
        <end position="216"/>
    </location>
</feature>
<keyword evidence="3" id="KW-0963">Cytoplasm</keyword>
<proteinExistence type="inferred from homology"/>
<comment type="subcellular location">
    <subcellularLocation>
        <location evidence="3">Cytoplasm</location>
    </subcellularLocation>
</comment>
<keyword evidence="2 3" id="KW-0592">Phosphate transport</keyword>
<dbReference type="SUPFAM" id="SSF109755">
    <property type="entry name" value="PhoU-like"/>
    <property type="match status" value="1"/>
</dbReference>